<accession>A0ABW3J723</accession>
<dbReference type="InterPro" id="IPR019133">
    <property type="entry name" value="MIC60"/>
</dbReference>
<feature type="region of interest" description="Disordered" evidence="5">
    <location>
        <begin position="1"/>
        <end position="97"/>
    </location>
</feature>
<gene>
    <name evidence="7" type="ORF">ACFQ2F_01075</name>
</gene>
<feature type="transmembrane region" description="Helical" evidence="6">
    <location>
        <begin position="107"/>
        <end position="128"/>
    </location>
</feature>
<feature type="compositionally biased region" description="Acidic residues" evidence="5">
    <location>
        <begin position="25"/>
        <end position="35"/>
    </location>
</feature>
<dbReference type="Pfam" id="PF09731">
    <property type="entry name" value="Mitofilin"/>
    <property type="match status" value="1"/>
</dbReference>
<dbReference type="PANTHER" id="PTHR15415:SF7">
    <property type="entry name" value="MICOS COMPLEX SUBUNIT MIC60"/>
    <property type="match status" value="1"/>
</dbReference>
<protein>
    <submittedName>
        <fullName evidence="7">COG4223 family protein</fullName>
    </submittedName>
</protein>
<keyword evidence="3 6" id="KW-1133">Transmembrane helix</keyword>
<evidence type="ECO:0000256" key="3">
    <source>
        <dbReference type="ARBA" id="ARBA00022989"/>
    </source>
</evidence>
<evidence type="ECO:0000256" key="4">
    <source>
        <dbReference type="ARBA" id="ARBA00023136"/>
    </source>
</evidence>
<reference evidence="8" key="1">
    <citation type="journal article" date="2019" name="Int. J. Syst. Evol. Microbiol.">
        <title>The Global Catalogue of Microorganisms (GCM) 10K type strain sequencing project: providing services to taxonomists for standard genome sequencing and annotation.</title>
        <authorList>
            <consortium name="The Broad Institute Genomics Platform"/>
            <consortium name="The Broad Institute Genome Sequencing Center for Infectious Disease"/>
            <person name="Wu L."/>
            <person name="Ma J."/>
        </authorList>
    </citation>
    <scope>NUCLEOTIDE SEQUENCE [LARGE SCALE GENOMIC DNA]</scope>
    <source>
        <strain evidence="8">CCUG 61697</strain>
    </source>
</reference>
<keyword evidence="4 6" id="KW-0472">Membrane</keyword>
<comment type="caution">
    <text evidence="7">The sequence shown here is derived from an EMBL/GenBank/DDBJ whole genome shotgun (WGS) entry which is preliminary data.</text>
</comment>
<feature type="compositionally biased region" description="Low complexity" evidence="5">
    <location>
        <begin position="47"/>
        <end position="66"/>
    </location>
</feature>
<organism evidence="7 8">
    <name type="scientific">Methyloligella solikamskensis</name>
    <dbReference type="NCBI Taxonomy" id="1177756"/>
    <lineage>
        <taxon>Bacteria</taxon>
        <taxon>Pseudomonadati</taxon>
        <taxon>Pseudomonadota</taxon>
        <taxon>Alphaproteobacteria</taxon>
        <taxon>Hyphomicrobiales</taxon>
        <taxon>Hyphomicrobiaceae</taxon>
        <taxon>Methyloligella</taxon>
    </lineage>
</organism>
<evidence type="ECO:0000256" key="5">
    <source>
        <dbReference type="SAM" id="MobiDB-lite"/>
    </source>
</evidence>
<name>A0ABW3J723_9HYPH</name>
<feature type="compositionally biased region" description="Low complexity" evidence="5">
    <location>
        <begin position="461"/>
        <end position="478"/>
    </location>
</feature>
<feature type="compositionally biased region" description="Polar residues" evidence="5">
    <location>
        <begin position="248"/>
        <end position="263"/>
    </location>
</feature>
<evidence type="ECO:0000256" key="2">
    <source>
        <dbReference type="ARBA" id="ARBA00022692"/>
    </source>
</evidence>
<sequence length="478" mass="49484">MADPFGDKNKDADADKRPTQTIEGTAEEVPSENESAETQSAGTEQDSAASEEMPETEASSAESSDSASDEASSDEGDGSSEESQTDEDEAVAAPPPARSGGGFLSHVFAGVIGGVIGVVALFLAVTYYPSLVTKTTPELEARLDALESRNPDAEVSQDDLFSLQDRVAKLESTIDSMADQAKNGGSVADAAAVSQQIGEAEKRLESKIDQRLADLPKAESQASDSSAADAQKIASLSQEMDSLKSEVASLSQAQAKENAGNTVDESDLEAVKERVSKLETELPNISSAVEKTSNEARSAALTASLADLRTAVLSGGPYEAELDDFKGIAPASTGLSPLPAHAADGIATMPELITAFEPARDNALSTEVEPAEEGFFDTLLSSASSVVTVRRLDGAGKGDSTEAILTRARSALDEGDLDKAIDEVESLKPEPKDAMEDWLAAAKARTGAQATLKRLAANDLAQSSDASPQADAPAASGL</sequence>
<evidence type="ECO:0000313" key="8">
    <source>
        <dbReference type="Proteomes" id="UP001597102"/>
    </source>
</evidence>
<evidence type="ECO:0000256" key="1">
    <source>
        <dbReference type="ARBA" id="ARBA00004370"/>
    </source>
</evidence>
<dbReference type="RefSeq" id="WP_379084424.1">
    <property type="nucleotide sequence ID" value="NZ_JBHTJO010000001.1"/>
</dbReference>
<evidence type="ECO:0000313" key="7">
    <source>
        <dbReference type="EMBL" id="MFD0985685.1"/>
    </source>
</evidence>
<comment type="subcellular location">
    <subcellularLocation>
        <location evidence="1">Membrane</location>
    </subcellularLocation>
</comment>
<feature type="compositionally biased region" description="Basic and acidic residues" evidence="5">
    <location>
        <begin position="1"/>
        <end position="18"/>
    </location>
</feature>
<proteinExistence type="predicted"/>
<feature type="compositionally biased region" description="Polar residues" evidence="5">
    <location>
        <begin position="36"/>
        <end position="46"/>
    </location>
</feature>
<dbReference type="Proteomes" id="UP001597102">
    <property type="component" value="Unassembled WGS sequence"/>
</dbReference>
<feature type="region of interest" description="Disordered" evidence="5">
    <location>
        <begin position="459"/>
        <end position="478"/>
    </location>
</feature>
<dbReference type="PANTHER" id="PTHR15415">
    <property type="entry name" value="MITOFILIN"/>
    <property type="match status" value="1"/>
</dbReference>
<feature type="region of interest" description="Disordered" evidence="5">
    <location>
        <begin position="245"/>
        <end position="268"/>
    </location>
</feature>
<keyword evidence="2 6" id="KW-0812">Transmembrane</keyword>
<feature type="compositionally biased region" description="Acidic residues" evidence="5">
    <location>
        <begin position="67"/>
        <end position="90"/>
    </location>
</feature>
<evidence type="ECO:0000256" key="6">
    <source>
        <dbReference type="SAM" id="Phobius"/>
    </source>
</evidence>
<keyword evidence="8" id="KW-1185">Reference proteome</keyword>
<dbReference type="EMBL" id="JBHTJO010000001">
    <property type="protein sequence ID" value="MFD0985685.1"/>
    <property type="molecule type" value="Genomic_DNA"/>
</dbReference>